<comment type="catalytic activity">
    <reaction evidence="4 6">
        <text>L-proline + NADP(+) = (S)-1-pyrroline-5-carboxylate + NADPH + 2 H(+)</text>
        <dbReference type="Rhea" id="RHEA:14109"/>
        <dbReference type="ChEBI" id="CHEBI:15378"/>
        <dbReference type="ChEBI" id="CHEBI:17388"/>
        <dbReference type="ChEBI" id="CHEBI:57783"/>
        <dbReference type="ChEBI" id="CHEBI:58349"/>
        <dbReference type="ChEBI" id="CHEBI:60039"/>
        <dbReference type="EC" id="1.5.1.2"/>
    </reaction>
</comment>
<keyword evidence="4" id="KW-0963">Cytoplasm</keyword>
<evidence type="ECO:0000259" key="7">
    <source>
        <dbReference type="Pfam" id="PF03807"/>
    </source>
</evidence>
<dbReference type="InterPro" id="IPR028939">
    <property type="entry name" value="P5C_Rdtase_cat_N"/>
</dbReference>
<dbReference type="PANTHER" id="PTHR11645">
    <property type="entry name" value="PYRROLINE-5-CARBOXYLATE REDUCTASE"/>
    <property type="match status" value="1"/>
</dbReference>
<dbReference type="PIRSF" id="PIRSF000193">
    <property type="entry name" value="Pyrrol-5-carb_rd"/>
    <property type="match status" value="1"/>
</dbReference>
<evidence type="ECO:0000313" key="9">
    <source>
        <dbReference type="EMBL" id="WFM82890.1"/>
    </source>
</evidence>
<keyword evidence="4 6" id="KW-0028">Amino-acid biosynthesis</keyword>
<dbReference type="InterPro" id="IPR000304">
    <property type="entry name" value="Pyrroline-COOH_reductase"/>
</dbReference>
<proteinExistence type="inferred from homology"/>
<protein>
    <recommendedName>
        <fullName evidence="4 5">Pyrroline-5-carboxylate reductase</fullName>
        <shortName evidence="4">P5C reductase</shortName>
        <shortName evidence="4">P5CR</shortName>
        <ecNumber evidence="4 5">1.5.1.2</ecNumber>
    </recommendedName>
    <alternativeName>
        <fullName evidence="4">PCA reductase</fullName>
    </alternativeName>
</protein>
<dbReference type="SUPFAM" id="SSF51735">
    <property type="entry name" value="NAD(P)-binding Rossmann-fold domains"/>
    <property type="match status" value="1"/>
</dbReference>
<dbReference type="Gene3D" id="3.40.50.720">
    <property type="entry name" value="NAD(P)-binding Rossmann-like Domain"/>
    <property type="match status" value="1"/>
</dbReference>
<sequence>MLGFIGLGNMNSAILRGVLAAHIVEPTDISFTRSNAEAGHKVARELGINFSPSNQALAQTLNDGDVMICGVKPHLMMDVLRELGDDARGKVIVSVAAGMTIKRLESALPEETSVIRAMPNVPAQVGAGITALAANAHTSDDELHAVQVLFGAVGETVAIAEPHFATFSAIAGCSPAWTLTYIDALSRGALAAGMPKDVALKVASQAVLGTAKYALDMMDQERPAQLLDRVTSPGGTTVAGLIAMEKAGFSSSVVRGVEAAIARDAQLG</sequence>
<dbReference type="Pfam" id="PF14748">
    <property type="entry name" value="P5CR_dimer"/>
    <property type="match status" value="1"/>
</dbReference>
<dbReference type="Pfam" id="PF03807">
    <property type="entry name" value="F420_oxidored"/>
    <property type="match status" value="1"/>
</dbReference>
<organism evidence="9 10">
    <name type="scientific">Arcanobacterium canis</name>
    <dbReference type="NCBI Taxonomy" id="999183"/>
    <lineage>
        <taxon>Bacteria</taxon>
        <taxon>Bacillati</taxon>
        <taxon>Actinomycetota</taxon>
        <taxon>Actinomycetes</taxon>
        <taxon>Actinomycetales</taxon>
        <taxon>Actinomycetaceae</taxon>
        <taxon>Arcanobacterium</taxon>
    </lineage>
</organism>
<dbReference type="RefSeq" id="WP_278012316.1">
    <property type="nucleotide sequence ID" value="NZ_CP121208.1"/>
</dbReference>
<dbReference type="InterPro" id="IPR053790">
    <property type="entry name" value="P5CR-like_CS"/>
</dbReference>
<feature type="domain" description="Pyrroline-5-carboxylate reductase catalytic N-terminal" evidence="7">
    <location>
        <begin position="2"/>
        <end position="98"/>
    </location>
</feature>
<dbReference type="PANTHER" id="PTHR11645:SF0">
    <property type="entry name" value="PYRROLINE-5-CARBOXYLATE REDUCTASE 3"/>
    <property type="match status" value="1"/>
</dbReference>
<evidence type="ECO:0000256" key="4">
    <source>
        <dbReference type="HAMAP-Rule" id="MF_01925"/>
    </source>
</evidence>
<dbReference type="InterPro" id="IPR036291">
    <property type="entry name" value="NAD(P)-bd_dom_sf"/>
</dbReference>
<dbReference type="EC" id="1.5.1.2" evidence="4 5"/>
<evidence type="ECO:0000256" key="2">
    <source>
        <dbReference type="ARBA" id="ARBA00022857"/>
    </source>
</evidence>
<comment type="catalytic activity">
    <reaction evidence="4">
        <text>L-proline + NAD(+) = (S)-1-pyrroline-5-carboxylate + NADH + 2 H(+)</text>
        <dbReference type="Rhea" id="RHEA:14105"/>
        <dbReference type="ChEBI" id="CHEBI:15378"/>
        <dbReference type="ChEBI" id="CHEBI:17388"/>
        <dbReference type="ChEBI" id="CHEBI:57540"/>
        <dbReference type="ChEBI" id="CHEBI:57945"/>
        <dbReference type="ChEBI" id="CHEBI:60039"/>
        <dbReference type="EC" id="1.5.1.2"/>
    </reaction>
</comment>
<name>A0ABY8FZ95_9ACTO</name>
<dbReference type="InterPro" id="IPR008927">
    <property type="entry name" value="6-PGluconate_DH-like_C_sf"/>
</dbReference>
<evidence type="ECO:0000256" key="3">
    <source>
        <dbReference type="ARBA" id="ARBA00023002"/>
    </source>
</evidence>
<comment type="function">
    <text evidence="4">Catalyzes the reduction of 1-pyrroline-5-carboxylate (PCA) to L-proline.</text>
</comment>
<dbReference type="Gene3D" id="1.10.3730.10">
    <property type="entry name" value="ProC C-terminal domain-like"/>
    <property type="match status" value="1"/>
</dbReference>
<accession>A0ABY8FZ95</accession>
<reference evidence="9 10" key="1">
    <citation type="submission" date="2023-03" db="EMBL/GenBank/DDBJ databases">
        <title>Complete genome of Arcanobacterium canis strain DSM 25104 isolated in 2010 from a canine otitis externa in Germany.</title>
        <authorList>
            <person name="Borowiak M."/>
            <person name="Kreitlow A."/>
            <person name="Malorny B."/>
            <person name="Laemmler C."/>
            <person name="Prenger-Berninghoff E."/>
            <person name="Ploetz M."/>
            <person name="Abdulmawjood A."/>
        </authorList>
    </citation>
    <scope>NUCLEOTIDE SEQUENCE [LARGE SCALE GENOMIC DNA]</scope>
    <source>
        <strain evidence="9 10">DSM 25104</strain>
    </source>
</reference>
<comment type="similarity">
    <text evidence="1 4 6">Belongs to the pyrroline-5-carboxylate reductase family.</text>
</comment>
<dbReference type="InterPro" id="IPR029036">
    <property type="entry name" value="P5CR_dimer"/>
</dbReference>
<dbReference type="NCBIfam" id="TIGR00112">
    <property type="entry name" value="proC"/>
    <property type="match status" value="1"/>
</dbReference>
<keyword evidence="3 4" id="KW-0560">Oxidoreductase</keyword>
<dbReference type="GO" id="GO:0004735">
    <property type="term" value="F:pyrroline-5-carboxylate reductase activity"/>
    <property type="evidence" value="ECO:0007669"/>
    <property type="project" value="UniProtKB-EC"/>
</dbReference>
<evidence type="ECO:0000256" key="6">
    <source>
        <dbReference type="RuleBase" id="RU003903"/>
    </source>
</evidence>
<dbReference type="PROSITE" id="PS00521">
    <property type="entry name" value="P5CR"/>
    <property type="match status" value="1"/>
</dbReference>
<evidence type="ECO:0000259" key="8">
    <source>
        <dbReference type="Pfam" id="PF14748"/>
    </source>
</evidence>
<dbReference type="HAMAP" id="MF_01925">
    <property type="entry name" value="P5C_reductase"/>
    <property type="match status" value="1"/>
</dbReference>
<evidence type="ECO:0000313" key="10">
    <source>
        <dbReference type="Proteomes" id="UP001215216"/>
    </source>
</evidence>
<keyword evidence="4 6" id="KW-0641">Proline biosynthesis</keyword>
<dbReference type="SUPFAM" id="SSF48179">
    <property type="entry name" value="6-phosphogluconate dehydrogenase C-terminal domain-like"/>
    <property type="match status" value="1"/>
</dbReference>
<comment type="pathway">
    <text evidence="4 6">Amino-acid biosynthesis; L-proline biosynthesis; L-proline from L-glutamate 5-semialdehyde: step 1/1.</text>
</comment>
<dbReference type="Proteomes" id="UP001215216">
    <property type="component" value="Chromosome"/>
</dbReference>
<evidence type="ECO:0000256" key="5">
    <source>
        <dbReference type="NCBIfam" id="TIGR00112"/>
    </source>
</evidence>
<keyword evidence="10" id="KW-1185">Reference proteome</keyword>
<feature type="domain" description="Pyrroline-5-carboxylate reductase dimerisation" evidence="8">
    <location>
        <begin position="161"/>
        <end position="267"/>
    </location>
</feature>
<comment type="subcellular location">
    <subcellularLocation>
        <location evidence="4">Cytoplasm</location>
    </subcellularLocation>
</comment>
<keyword evidence="2 4" id="KW-0521">NADP</keyword>
<gene>
    <name evidence="4 9" type="primary">proC</name>
    <name evidence="9" type="ORF">P7079_05655</name>
</gene>
<dbReference type="EMBL" id="CP121208">
    <property type="protein sequence ID" value="WFM82890.1"/>
    <property type="molecule type" value="Genomic_DNA"/>
</dbReference>
<evidence type="ECO:0000256" key="1">
    <source>
        <dbReference type="ARBA" id="ARBA00005525"/>
    </source>
</evidence>